<organism evidence="12 13">
    <name type="scientific">Holothuria leucospilota</name>
    <name type="common">Black long sea cucumber</name>
    <name type="synonym">Mertensiothuria leucospilota</name>
    <dbReference type="NCBI Taxonomy" id="206669"/>
    <lineage>
        <taxon>Eukaryota</taxon>
        <taxon>Metazoa</taxon>
        <taxon>Echinodermata</taxon>
        <taxon>Eleutherozoa</taxon>
        <taxon>Echinozoa</taxon>
        <taxon>Holothuroidea</taxon>
        <taxon>Aspidochirotacea</taxon>
        <taxon>Aspidochirotida</taxon>
        <taxon>Holothuriidae</taxon>
        <taxon>Holothuria</taxon>
    </lineage>
</organism>
<dbReference type="CDD" id="cd09274">
    <property type="entry name" value="RNase_HI_RT_Ty3"/>
    <property type="match status" value="1"/>
</dbReference>
<evidence type="ECO:0000256" key="1">
    <source>
        <dbReference type="ARBA" id="ARBA00022679"/>
    </source>
</evidence>
<dbReference type="Gene3D" id="3.30.420.10">
    <property type="entry name" value="Ribonuclease H-like superfamily/Ribonuclease H"/>
    <property type="match status" value="1"/>
</dbReference>
<dbReference type="PROSITE" id="PS50158">
    <property type="entry name" value="ZF_CCHC"/>
    <property type="match status" value="1"/>
</dbReference>
<dbReference type="FunFam" id="3.30.70.270:FF:000020">
    <property type="entry name" value="Transposon Tf2-6 polyprotein-like Protein"/>
    <property type="match status" value="1"/>
</dbReference>
<keyword evidence="13" id="KW-1185">Reference proteome</keyword>
<dbReference type="PANTHER" id="PTHR37984:SF5">
    <property type="entry name" value="PROTEIN NYNRIN-LIKE"/>
    <property type="match status" value="1"/>
</dbReference>
<keyword evidence="3" id="KW-0540">Nuclease</keyword>
<reference evidence="12" key="1">
    <citation type="submission" date="2021-10" db="EMBL/GenBank/DDBJ databases">
        <title>Tropical sea cucumber genome reveals ecological adaptation and Cuvierian tubules defense mechanism.</title>
        <authorList>
            <person name="Chen T."/>
        </authorList>
    </citation>
    <scope>NUCLEOTIDE SEQUENCE</scope>
    <source>
        <strain evidence="12">Nanhai2018</strain>
        <tissue evidence="12">Muscle</tissue>
    </source>
</reference>
<dbReference type="InterPro" id="IPR050951">
    <property type="entry name" value="Retrovirus_Pol_polyprotein"/>
</dbReference>
<evidence type="ECO:0000256" key="6">
    <source>
        <dbReference type="ARBA" id="ARBA00022918"/>
    </source>
</evidence>
<dbReference type="InterPro" id="IPR036875">
    <property type="entry name" value="Znf_CCHC_sf"/>
</dbReference>
<evidence type="ECO:0000256" key="7">
    <source>
        <dbReference type="PROSITE-ProRule" id="PRU00047"/>
    </source>
</evidence>
<dbReference type="PROSITE" id="PS50878">
    <property type="entry name" value="RT_POL"/>
    <property type="match status" value="1"/>
</dbReference>
<dbReference type="FunFam" id="3.10.20.370:FF:000001">
    <property type="entry name" value="Retrovirus-related Pol polyprotein from transposon 17.6-like protein"/>
    <property type="match status" value="1"/>
</dbReference>
<dbReference type="InterPro" id="IPR041373">
    <property type="entry name" value="RT_RNaseH"/>
</dbReference>
<sequence>MSLAGDLEIEKLMAVGKTFGLKDLALKEFVEEERAKAKRERDEERKFRVEEREREKEKLEMELKLASLKKENAGSADQRPRETSNRAKPPKLPCFTDKDDLDAYLDRFERYAKAQKWIEGEWAINLASLLTGKALYTYSTLPVSEANEYKSLKLALLKRFNLTPTGYKTKFRTCKPDHNETASQYATRLANYFDRWIDTSQVQHRFEDLRQHIIIDQFLSNVPRELSIFVKERKPKTLSAASQLVDEYIDVHKSWGKNPNVASKEFGHKGSPAGKDVSISKAKSSNVRPVCYYCRKPGHFWKQCRDAPKSFIPTMAMLVDIVKTSFETEEQVHSETTVPDSTSGNIVDSDPQTGHDDGETVASFVKLNDDVVKDVKGDLEFVCGHKVPTVSAACETVGAGMPIAEGFIGHVKVRVLRDTGCNGVIVKKALVPGKAFTGEYIPCVLADKTVRYVPTASISINSPYFTGTVPVACVENPTCDVLIGNIPGARLPWQPDPNWEAPQKKANSPEVANAVETRSQTRKGKVFKPLKVKEPFSEIVTAQNLREEQQNDPSLSKMRTKIGMVSDHKNGRATYMLQDGILYREFRKVNSEGDDAIRQVVVPKKFRNAVMSVAHESILAGHLGTQRTVNRILPNFFWPGMQADIKRFCQSCDICQRTVPKGRITKVPLGASPLMDIPFQRIAADIVGPIFPSSERGHRYILVIMDYATRYPEAIPMKSIESERIAEEFLNVFSRMGFPSEVLTDQGPQFVSNVMKEVSRLMSIKHLTTTPYNPKCNGLVERFNATLKSMLRKMCEERPKDWDRYIEPLLFAYRETPQGSTKFSPFELLFGRAVRGPMQILQELWTGKVNETETQHMYQYVISLKERLQETCQLARRELEKSQAKYKTYYDKRAKPRKLVVGDEALLLLPTDNNKLIMQWRGPFFVRKKVNDMDYVIDVGGSLKTFHINMLKKYFRAESQPSSVSTIVTAQASEFLDLVIVSHIEDVTDIKEFKCSLRCEKELISLPTLEAKGSVADVDINVNLSKEKREELRRLVEKYPQVFTDLPGKTDLGEHDIILVDTRPVRKKPYPVPHAKRQEIQKELHQMIEMGIIEPSDSPYASPLVIVKKPDGSNRYCVDYRALNAKTVFDAEPILDTSEIFAKLANDCYFSKLDLTKGYWQIPVKREAKPMTAFVTHHGLFQFKTLPFGLVNSAASFSRVMRKLLKGIPKVDNYIDDILIHTSSFEEHLQTLRDVLERVKKHYLTIKPSKCCIGYDQVEFLGHIVGRGKTTPRPEKLAAIRDAPRPKTKSQLRSFLGLTGYYRAFVPNYAEVAVPLTDKLKKGEPNQVRWEEPQERSFQILKQKLSDSPILHLPDLSKEFVLRTDASDMGMAAVLLQEDDGIKFPVAYASKKFTQAQKNYSVIERECLAIIWAVQKFEPYLYGTEFIIETDHQPLKCMKKSRVANGGLMRWAMILQQYRYSIRVIKGSDNVGADFLSRALVS</sequence>
<feature type="compositionally biased region" description="Basic and acidic residues" evidence="8">
    <location>
        <begin position="35"/>
        <end position="85"/>
    </location>
</feature>
<feature type="domain" description="Integrase catalytic" evidence="11">
    <location>
        <begin position="674"/>
        <end position="833"/>
    </location>
</feature>
<keyword evidence="4" id="KW-0255">Endonuclease</keyword>
<feature type="compositionally biased region" description="Polar residues" evidence="8">
    <location>
        <begin position="334"/>
        <end position="352"/>
    </location>
</feature>
<keyword evidence="7" id="KW-0479">Metal-binding</keyword>
<dbReference type="InterPro" id="IPR000477">
    <property type="entry name" value="RT_dom"/>
</dbReference>
<feature type="domain" description="Reverse transcriptase" evidence="10">
    <location>
        <begin position="1088"/>
        <end position="1265"/>
    </location>
</feature>
<dbReference type="EMBL" id="JAIZAY010000008">
    <property type="protein sequence ID" value="KAJ8037672.1"/>
    <property type="molecule type" value="Genomic_DNA"/>
</dbReference>
<evidence type="ECO:0008006" key="14">
    <source>
        <dbReference type="Google" id="ProtNLM"/>
    </source>
</evidence>
<dbReference type="PROSITE" id="PS50994">
    <property type="entry name" value="INTEGRASE"/>
    <property type="match status" value="1"/>
</dbReference>
<dbReference type="PANTHER" id="PTHR37984">
    <property type="entry name" value="PROTEIN CBG26694"/>
    <property type="match status" value="1"/>
</dbReference>
<comment type="caution">
    <text evidence="12">The sequence shown here is derived from an EMBL/GenBank/DDBJ whole genome shotgun (WGS) entry which is preliminary data.</text>
</comment>
<dbReference type="Proteomes" id="UP001152320">
    <property type="component" value="Chromosome 8"/>
</dbReference>
<evidence type="ECO:0000259" key="11">
    <source>
        <dbReference type="PROSITE" id="PS50994"/>
    </source>
</evidence>
<evidence type="ECO:0000259" key="10">
    <source>
        <dbReference type="PROSITE" id="PS50878"/>
    </source>
</evidence>
<evidence type="ECO:0000313" key="12">
    <source>
        <dbReference type="EMBL" id="KAJ8037672.1"/>
    </source>
</evidence>
<name>A0A9Q1C3F8_HOLLE</name>
<dbReference type="InterPro" id="IPR038269">
    <property type="entry name" value="SCAN_sf"/>
</dbReference>
<protein>
    <recommendedName>
        <fullName evidence="14">Reverse transcriptase</fullName>
    </recommendedName>
</protein>
<keyword evidence="7" id="KW-0863">Zinc-finger</keyword>
<evidence type="ECO:0000256" key="5">
    <source>
        <dbReference type="ARBA" id="ARBA00022801"/>
    </source>
</evidence>
<dbReference type="Gene3D" id="1.10.340.70">
    <property type="match status" value="1"/>
</dbReference>
<keyword evidence="6" id="KW-0695">RNA-directed DNA polymerase</keyword>
<dbReference type="Gene3D" id="3.10.10.10">
    <property type="entry name" value="HIV Type 1 Reverse Transcriptase, subunit A, domain 1"/>
    <property type="match status" value="1"/>
</dbReference>
<dbReference type="GO" id="GO:0003676">
    <property type="term" value="F:nucleic acid binding"/>
    <property type="evidence" value="ECO:0007669"/>
    <property type="project" value="InterPro"/>
</dbReference>
<evidence type="ECO:0000256" key="3">
    <source>
        <dbReference type="ARBA" id="ARBA00022722"/>
    </source>
</evidence>
<accession>A0A9Q1C3F8</accession>
<feature type="region of interest" description="Disordered" evidence="8">
    <location>
        <begin position="333"/>
        <end position="355"/>
    </location>
</feature>
<dbReference type="InterPro" id="IPR043128">
    <property type="entry name" value="Rev_trsase/Diguanyl_cyclase"/>
</dbReference>
<dbReference type="SUPFAM" id="SSF56672">
    <property type="entry name" value="DNA/RNA polymerases"/>
    <property type="match status" value="1"/>
</dbReference>
<evidence type="ECO:0000313" key="13">
    <source>
        <dbReference type="Proteomes" id="UP001152320"/>
    </source>
</evidence>
<dbReference type="SUPFAM" id="SSF53098">
    <property type="entry name" value="Ribonuclease H-like"/>
    <property type="match status" value="1"/>
</dbReference>
<dbReference type="SUPFAM" id="SSF47353">
    <property type="entry name" value="Retrovirus capsid dimerization domain-like"/>
    <property type="match status" value="1"/>
</dbReference>
<dbReference type="GO" id="GO:0015074">
    <property type="term" value="P:DNA integration"/>
    <property type="evidence" value="ECO:0007669"/>
    <property type="project" value="InterPro"/>
</dbReference>
<keyword evidence="2" id="KW-0548">Nucleotidyltransferase</keyword>
<dbReference type="Pfam" id="PF00078">
    <property type="entry name" value="RVT_1"/>
    <property type="match status" value="1"/>
</dbReference>
<dbReference type="GO" id="GO:0016787">
    <property type="term" value="F:hydrolase activity"/>
    <property type="evidence" value="ECO:0007669"/>
    <property type="project" value="UniProtKB-KW"/>
</dbReference>
<dbReference type="Gene3D" id="3.10.20.370">
    <property type="match status" value="1"/>
</dbReference>
<evidence type="ECO:0000256" key="8">
    <source>
        <dbReference type="SAM" id="MobiDB-lite"/>
    </source>
</evidence>
<dbReference type="InterPro" id="IPR001584">
    <property type="entry name" value="Integrase_cat-core"/>
</dbReference>
<dbReference type="GO" id="GO:0003964">
    <property type="term" value="F:RNA-directed DNA polymerase activity"/>
    <property type="evidence" value="ECO:0007669"/>
    <property type="project" value="UniProtKB-KW"/>
</dbReference>
<dbReference type="InterPro" id="IPR001878">
    <property type="entry name" value="Znf_CCHC"/>
</dbReference>
<evidence type="ECO:0000256" key="2">
    <source>
        <dbReference type="ARBA" id="ARBA00022695"/>
    </source>
</evidence>
<dbReference type="InterPro" id="IPR003309">
    <property type="entry name" value="SCAN_dom"/>
</dbReference>
<keyword evidence="1" id="KW-0808">Transferase</keyword>
<keyword evidence="5" id="KW-0378">Hydrolase</keyword>
<dbReference type="Pfam" id="PF17917">
    <property type="entry name" value="RT_RNaseH"/>
    <property type="match status" value="1"/>
</dbReference>
<dbReference type="SUPFAM" id="SSF57756">
    <property type="entry name" value="Retrovirus zinc finger-like domains"/>
    <property type="match status" value="1"/>
</dbReference>
<dbReference type="InterPro" id="IPR036397">
    <property type="entry name" value="RNaseH_sf"/>
</dbReference>
<dbReference type="GO" id="GO:0008270">
    <property type="term" value="F:zinc ion binding"/>
    <property type="evidence" value="ECO:0007669"/>
    <property type="project" value="UniProtKB-KW"/>
</dbReference>
<dbReference type="Gene3D" id="1.10.4020.10">
    <property type="entry name" value="DNA breaking-rejoining enzymes"/>
    <property type="match status" value="1"/>
</dbReference>
<evidence type="ECO:0000256" key="4">
    <source>
        <dbReference type="ARBA" id="ARBA00022759"/>
    </source>
</evidence>
<keyword evidence="7" id="KW-0862">Zinc</keyword>
<dbReference type="Gene3D" id="3.30.70.270">
    <property type="match status" value="2"/>
</dbReference>
<dbReference type="FunFam" id="3.30.420.10:FF:000032">
    <property type="entry name" value="Retrovirus-related Pol polyprotein from transposon 297-like Protein"/>
    <property type="match status" value="1"/>
</dbReference>
<dbReference type="Pfam" id="PF00665">
    <property type="entry name" value="rve"/>
    <property type="match status" value="1"/>
</dbReference>
<proteinExistence type="predicted"/>
<evidence type="ECO:0000259" key="9">
    <source>
        <dbReference type="PROSITE" id="PS50158"/>
    </source>
</evidence>
<dbReference type="CDD" id="cd01647">
    <property type="entry name" value="RT_LTR"/>
    <property type="match status" value="1"/>
</dbReference>
<dbReference type="Pfam" id="PF17921">
    <property type="entry name" value="Integrase_H2C2"/>
    <property type="match status" value="1"/>
</dbReference>
<dbReference type="FunFam" id="1.10.340.70:FF:000001">
    <property type="entry name" value="Retrovirus-related Pol polyprotein from transposon gypsy-like Protein"/>
    <property type="match status" value="1"/>
</dbReference>
<gene>
    <name evidence="12" type="ORF">HOLleu_18556</name>
</gene>
<dbReference type="InterPro" id="IPR041588">
    <property type="entry name" value="Integrase_H2C2"/>
</dbReference>
<feature type="domain" description="CCHC-type" evidence="9">
    <location>
        <begin position="291"/>
        <end position="306"/>
    </location>
</feature>
<dbReference type="InterPro" id="IPR043502">
    <property type="entry name" value="DNA/RNA_pol_sf"/>
</dbReference>
<dbReference type="OrthoDB" id="6779087at2759"/>
<dbReference type="GO" id="GO:0004519">
    <property type="term" value="F:endonuclease activity"/>
    <property type="evidence" value="ECO:0007669"/>
    <property type="project" value="UniProtKB-KW"/>
</dbReference>
<feature type="region of interest" description="Disordered" evidence="8">
    <location>
        <begin position="35"/>
        <end position="92"/>
    </location>
</feature>
<dbReference type="Pfam" id="PF02023">
    <property type="entry name" value="SCAN"/>
    <property type="match status" value="1"/>
</dbReference>
<dbReference type="InterPro" id="IPR012337">
    <property type="entry name" value="RNaseH-like_sf"/>
</dbReference>